<dbReference type="PANTHER" id="PTHR10071">
    <property type="entry name" value="TRANSCRIPTION FACTOR GATA FAMILY MEMBER"/>
    <property type="match status" value="1"/>
</dbReference>
<evidence type="ECO:0000256" key="2">
    <source>
        <dbReference type="ARBA" id="ARBA00022723"/>
    </source>
</evidence>
<dbReference type="GO" id="GO:0005634">
    <property type="term" value="C:nucleus"/>
    <property type="evidence" value="ECO:0007669"/>
    <property type="project" value="UniProtKB-SubCell"/>
</dbReference>
<dbReference type="Proteomes" id="UP001562425">
    <property type="component" value="Unassembled WGS sequence"/>
</dbReference>
<dbReference type="PANTHER" id="PTHR10071:SF281">
    <property type="entry name" value="BOX A-BINDING FACTOR-RELATED"/>
    <property type="match status" value="1"/>
</dbReference>
<evidence type="ECO:0000256" key="5">
    <source>
        <dbReference type="ARBA" id="ARBA00023015"/>
    </source>
</evidence>
<keyword evidence="7" id="KW-0539">Nucleus</keyword>
<evidence type="ECO:0000313" key="11">
    <source>
        <dbReference type="Proteomes" id="UP001562425"/>
    </source>
</evidence>
<evidence type="ECO:0000256" key="7">
    <source>
        <dbReference type="ARBA" id="ARBA00023242"/>
    </source>
</evidence>
<dbReference type="Pfam" id="PF00320">
    <property type="entry name" value="GATA"/>
    <property type="match status" value="1"/>
</dbReference>
<evidence type="ECO:0000256" key="3">
    <source>
        <dbReference type="ARBA" id="ARBA00022771"/>
    </source>
</evidence>
<evidence type="ECO:0000256" key="4">
    <source>
        <dbReference type="ARBA" id="ARBA00022833"/>
    </source>
</evidence>
<dbReference type="CDD" id="cd00202">
    <property type="entry name" value="ZnF_GATA"/>
    <property type="match status" value="1"/>
</dbReference>
<dbReference type="AlphaFoldDB" id="A0ABD1CGX6"/>
<gene>
    <name evidence="10" type="ORF">pipiens_017374</name>
</gene>
<keyword evidence="11" id="KW-1185">Reference proteome</keyword>
<evidence type="ECO:0000256" key="1">
    <source>
        <dbReference type="ARBA" id="ARBA00004123"/>
    </source>
</evidence>
<dbReference type="InterPro" id="IPR013088">
    <property type="entry name" value="Znf_NHR/GATA"/>
</dbReference>
<evidence type="ECO:0000259" key="9">
    <source>
        <dbReference type="PROSITE" id="PS50114"/>
    </source>
</evidence>
<dbReference type="Gene3D" id="3.30.50.10">
    <property type="entry name" value="Erythroid Transcription Factor GATA-1, subunit A"/>
    <property type="match status" value="1"/>
</dbReference>
<evidence type="ECO:0000256" key="6">
    <source>
        <dbReference type="ARBA" id="ARBA00023163"/>
    </source>
</evidence>
<proteinExistence type="predicted"/>
<organism evidence="10 11">
    <name type="scientific">Culex pipiens pipiens</name>
    <name type="common">Northern house mosquito</name>
    <dbReference type="NCBI Taxonomy" id="38569"/>
    <lineage>
        <taxon>Eukaryota</taxon>
        <taxon>Metazoa</taxon>
        <taxon>Ecdysozoa</taxon>
        <taxon>Arthropoda</taxon>
        <taxon>Hexapoda</taxon>
        <taxon>Insecta</taxon>
        <taxon>Pterygota</taxon>
        <taxon>Neoptera</taxon>
        <taxon>Endopterygota</taxon>
        <taxon>Diptera</taxon>
        <taxon>Nematocera</taxon>
        <taxon>Culicoidea</taxon>
        <taxon>Culicidae</taxon>
        <taxon>Culicinae</taxon>
        <taxon>Culicini</taxon>
        <taxon>Culex</taxon>
        <taxon>Culex</taxon>
    </lineage>
</organism>
<dbReference type="EMBL" id="JBEHCU010012321">
    <property type="protein sequence ID" value="KAL1375650.1"/>
    <property type="molecule type" value="Genomic_DNA"/>
</dbReference>
<evidence type="ECO:0000256" key="8">
    <source>
        <dbReference type="PROSITE-ProRule" id="PRU00094"/>
    </source>
</evidence>
<dbReference type="PROSITE" id="PS00344">
    <property type="entry name" value="GATA_ZN_FINGER_1"/>
    <property type="match status" value="1"/>
</dbReference>
<dbReference type="SUPFAM" id="SSF57716">
    <property type="entry name" value="Glucocorticoid receptor-like (DNA-binding domain)"/>
    <property type="match status" value="1"/>
</dbReference>
<dbReference type="InterPro" id="IPR039355">
    <property type="entry name" value="Transcription_factor_GATA"/>
</dbReference>
<comment type="caution">
    <text evidence="10">The sequence shown here is derived from an EMBL/GenBank/DDBJ whole genome shotgun (WGS) entry which is preliminary data.</text>
</comment>
<dbReference type="GO" id="GO:0008270">
    <property type="term" value="F:zinc ion binding"/>
    <property type="evidence" value="ECO:0007669"/>
    <property type="project" value="UniProtKB-KW"/>
</dbReference>
<name>A0ABD1CGX6_CULPP</name>
<feature type="domain" description="GATA-type" evidence="9">
    <location>
        <begin position="21"/>
        <end position="61"/>
    </location>
</feature>
<reference evidence="10 11" key="1">
    <citation type="submission" date="2024-05" db="EMBL/GenBank/DDBJ databases">
        <title>Culex pipiens pipiens assembly and annotation.</title>
        <authorList>
            <person name="Alout H."/>
            <person name="Durand T."/>
        </authorList>
    </citation>
    <scope>NUCLEOTIDE SEQUENCE [LARGE SCALE GENOMIC DNA]</scope>
    <source>
        <strain evidence="10">HA-2024</strain>
        <tissue evidence="10">Whole body</tissue>
    </source>
</reference>
<evidence type="ECO:0000313" key="10">
    <source>
        <dbReference type="EMBL" id="KAL1375650.1"/>
    </source>
</evidence>
<accession>A0ABD1CGX6</accession>
<keyword evidence="3 8" id="KW-0863">Zinc-finger</keyword>
<keyword evidence="5" id="KW-0805">Transcription regulation</keyword>
<sequence>MRDCANKGFGMPQRSLQSAARRAGTSCANCKTTTTTLWRRNQGGEPVCNACGLYYKLHNVSTADPSSQSVLRCNNYWGSTK</sequence>
<keyword evidence="6" id="KW-0804">Transcription</keyword>
<dbReference type="PRINTS" id="PR00619">
    <property type="entry name" value="GATAZNFINGER"/>
</dbReference>
<dbReference type="InterPro" id="IPR000679">
    <property type="entry name" value="Znf_GATA"/>
</dbReference>
<keyword evidence="2" id="KW-0479">Metal-binding</keyword>
<comment type="subcellular location">
    <subcellularLocation>
        <location evidence="1">Nucleus</location>
    </subcellularLocation>
</comment>
<protein>
    <recommendedName>
        <fullName evidence="9">GATA-type domain-containing protein</fullName>
    </recommendedName>
</protein>
<dbReference type="SMART" id="SM00401">
    <property type="entry name" value="ZnF_GATA"/>
    <property type="match status" value="1"/>
</dbReference>
<dbReference type="PROSITE" id="PS50114">
    <property type="entry name" value="GATA_ZN_FINGER_2"/>
    <property type="match status" value="1"/>
</dbReference>
<keyword evidence="4" id="KW-0862">Zinc</keyword>